<dbReference type="RefSeq" id="WP_394473037.1">
    <property type="nucleotide sequence ID" value="NZ_JBIGHY010000014.1"/>
</dbReference>
<sequence length="78" mass="8579">MPDILAQARIAELLRHLNQLTGREHTRVHPYGKHPLIQMSREGDVDIIARLTELGAIAMSPNFSAPLGAGSHCRLMAI</sequence>
<organism evidence="1 2">
    <name type="scientific">Pelomonas dachongensis</name>
    <dbReference type="NCBI Taxonomy" id="3299029"/>
    <lineage>
        <taxon>Bacteria</taxon>
        <taxon>Pseudomonadati</taxon>
        <taxon>Pseudomonadota</taxon>
        <taxon>Betaproteobacteria</taxon>
        <taxon>Burkholderiales</taxon>
        <taxon>Sphaerotilaceae</taxon>
        <taxon>Roseateles</taxon>
    </lineage>
</organism>
<proteinExistence type="predicted"/>
<reference evidence="1 2" key="1">
    <citation type="submission" date="2024-09" db="EMBL/GenBank/DDBJ databases">
        <title>Novel species of the genus Pelomonas and Roseateles isolated from streams.</title>
        <authorList>
            <person name="Lu H."/>
        </authorList>
    </citation>
    <scope>NUCLEOTIDE SEQUENCE [LARGE SCALE GENOMIC DNA]</scope>
    <source>
        <strain evidence="1 2">DC23W</strain>
    </source>
</reference>
<comment type="caution">
    <text evidence="1">The sequence shown here is derived from an EMBL/GenBank/DDBJ whole genome shotgun (WGS) entry which is preliminary data.</text>
</comment>
<dbReference type="Proteomes" id="UP001606300">
    <property type="component" value="Unassembled WGS sequence"/>
</dbReference>
<dbReference type="EMBL" id="JBIGHY010000014">
    <property type="protein sequence ID" value="MFG6416978.1"/>
    <property type="molecule type" value="Genomic_DNA"/>
</dbReference>
<accession>A0ABW7EWJ5</accession>
<keyword evidence="2" id="KW-1185">Reference proteome</keyword>
<gene>
    <name evidence="1" type="ORF">ACG02S_24065</name>
</gene>
<evidence type="ECO:0000313" key="1">
    <source>
        <dbReference type="EMBL" id="MFG6416978.1"/>
    </source>
</evidence>
<evidence type="ECO:0000313" key="2">
    <source>
        <dbReference type="Proteomes" id="UP001606300"/>
    </source>
</evidence>
<name>A0ABW7EWJ5_9BURK</name>
<protein>
    <submittedName>
        <fullName evidence="1">Uncharacterized protein</fullName>
    </submittedName>
</protein>